<feature type="signal peptide" evidence="1">
    <location>
        <begin position="1"/>
        <end position="31"/>
    </location>
</feature>
<evidence type="ECO:0000313" key="3">
    <source>
        <dbReference type="Proteomes" id="UP000282460"/>
    </source>
</evidence>
<name>A0A3L7J5F3_9MICO</name>
<dbReference type="OrthoDB" id="4331648at2"/>
<protein>
    <submittedName>
        <fullName evidence="2">DUF3515 domain-containing protein</fullName>
    </submittedName>
</protein>
<dbReference type="RefSeq" id="WP_121658197.1">
    <property type="nucleotide sequence ID" value="NZ_BMEK01000001.1"/>
</dbReference>
<sequence>MSSRALPSRSLASGVLLAALVCLGVTGCSQAVSLSPAADANNPACADVMVRLPDTVADKPKRETNAQSTGAWGNPSAVIMHCGVAVPGPTTDTCISLNGVDWIADESDAENDTYRYTTYGREPAVEVVINADAETGGVSGTTALIDLTGAVSVIPTTTACVGPEEVLD</sequence>
<feature type="chain" id="PRO_5018113225" evidence="1">
    <location>
        <begin position="32"/>
        <end position="168"/>
    </location>
</feature>
<reference evidence="2 3" key="1">
    <citation type="submission" date="2018-10" db="EMBL/GenBank/DDBJ databases">
        <authorList>
            <person name="Li J."/>
        </authorList>
    </citation>
    <scope>NUCLEOTIDE SEQUENCE [LARGE SCALE GENOMIC DNA]</scope>
    <source>
        <strain evidence="2 3">ZD1-4</strain>
    </source>
</reference>
<dbReference type="InterPro" id="IPR021903">
    <property type="entry name" value="DUF3515"/>
</dbReference>
<keyword evidence="3" id="KW-1185">Reference proteome</keyword>
<comment type="caution">
    <text evidence="2">The sequence shown here is derived from an EMBL/GenBank/DDBJ whole genome shotgun (WGS) entry which is preliminary data.</text>
</comment>
<dbReference type="EMBL" id="RCWJ01000001">
    <property type="protein sequence ID" value="RLQ85833.1"/>
    <property type="molecule type" value="Genomic_DNA"/>
</dbReference>
<proteinExistence type="predicted"/>
<evidence type="ECO:0000313" key="2">
    <source>
        <dbReference type="EMBL" id="RLQ85833.1"/>
    </source>
</evidence>
<keyword evidence="1" id="KW-0732">Signal</keyword>
<organism evidence="2 3">
    <name type="scientific">Mycetocola zhadangensis</name>
    <dbReference type="NCBI Taxonomy" id="1164595"/>
    <lineage>
        <taxon>Bacteria</taxon>
        <taxon>Bacillati</taxon>
        <taxon>Actinomycetota</taxon>
        <taxon>Actinomycetes</taxon>
        <taxon>Micrococcales</taxon>
        <taxon>Microbacteriaceae</taxon>
        <taxon>Mycetocola</taxon>
    </lineage>
</organism>
<accession>A0A3L7J5F3</accession>
<dbReference type="Proteomes" id="UP000282460">
    <property type="component" value="Unassembled WGS sequence"/>
</dbReference>
<dbReference type="Pfam" id="PF12028">
    <property type="entry name" value="DUF3515"/>
    <property type="match status" value="1"/>
</dbReference>
<dbReference type="AlphaFoldDB" id="A0A3L7J5F3"/>
<evidence type="ECO:0000256" key="1">
    <source>
        <dbReference type="SAM" id="SignalP"/>
    </source>
</evidence>
<dbReference type="PROSITE" id="PS51257">
    <property type="entry name" value="PROKAR_LIPOPROTEIN"/>
    <property type="match status" value="1"/>
</dbReference>
<gene>
    <name evidence="2" type="ORF">D9V28_02970</name>
</gene>